<protein>
    <recommendedName>
        <fullName evidence="3">DUF2993 domain-containing protein</fullName>
    </recommendedName>
</protein>
<reference evidence="1 2" key="1">
    <citation type="submission" date="2016-10" db="EMBL/GenBank/DDBJ databases">
        <authorList>
            <person name="de Groot N.N."/>
        </authorList>
    </citation>
    <scope>NUCLEOTIDE SEQUENCE [LARGE SCALE GENOMIC DNA]</scope>
    <source>
        <strain evidence="1 2">CGMCC 4.1877</strain>
    </source>
</reference>
<organism evidence="1 2">
    <name type="scientific">Pseudonocardia ammonioxydans</name>
    <dbReference type="NCBI Taxonomy" id="260086"/>
    <lineage>
        <taxon>Bacteria</taxon>
        <taxon>Bacillati</taxon>
        <taxon>Actinomycetota</taxon>
        <taxon>Actinomycetes</taxon>
        <taxon>Pseudonocardiales</taxon>
        <taxon>Pseudonocardiaceae</taxon>
        <taxon>Pseudonocardia</taxon>
    </lineage>
</organism>
<evidence type="ECO:0008006" key="3">
    <source>
        <dbReference type="Google" id="ProtNLM"/>
    </source>
</evidence>
<dbReference type="AlphaFoldDB" id="A0A1I4YWY9"/>
<dbReference type="STRING" id="260086.SAMN05216207_101427"/>
<accession>A0A1I4YWY9</accession>
<keyword evidence="2" id="KW-1185">Reference proteome</keyword>
<sequence>MGGPDRPGTDRRGTVTRVVAAVLAVAGLLVLADLGTAAAAESGIARQMRDRLGLPEDPAVRVHGFSFLAQAATGRYDQVEVAMRRVPIGPLRTPEIQARFHGVRAPLSDLAGSGPASFRAAAAEGIVRIGPMDVRRLVVADGGPAAGVERLTVEEVDANAIDETVRDGGDPALRGLDPRTAGLFVAEMPVDGADARVAVLSSLLVSDGSLRIVPLDVREYETGDPVPDAVHDSLMQAMAVEIDPGTLPLGVTPTSASVPEFNVLEISGTARDVSIGEAAGSARSTS</sequence>
<dbReference type="Pfam" id="PF11209">
    <property type="entry name" value="LmeA"/>
    <property type="match status" value="1"/>
</dbReference>
<name>A0A1I4YWY9_PSUAM</name>
<dbReference type="EMBL" id="FOUY01000014">
    <property type="protein sequence ID" value="SFN42488.1"/>
    <property type="molecule type" value="Genomic_DNA"/>
</dbReference>
<evidence type="ECO:0000313" key="2">
    <source>
        <dbReference type="Proteomes" id="UP000199614"/>
    </source>
</evidence>
<dbReference type="Proteomes" id="UP000199614">
    <property type="component" value="Unassembled WGS sequence"/>
</dbReference>
<dbReference type="InterPro" id="IPR021373">
    <property type="entry name" value="DUF2993"/>
</dbReference>
<evidence type="ECO:0000313" key="1">
    <source>
        <dbReference type="EMBL" id="SFN42488.1"/>
    </source>
</evidence>
<dbReference type="RefSeq" id="WP_177238491.1">
    <property type="nucleotide sequence ID" value="NZ_FOUY01000014.1"/>
</dbReference>
<gene>
    <name evidence="1" type="ORF">SAMN05216207_101427</name>
</gene>
<proteinExistence type="predicted"/>